<evidence type="ECO:0000256" key="1">
    <source>
        <dbReference type="SAM" id="MobiDB-lite"/>
    </source>
</evidence>
<organism evidence="2 3">
    <name type="scientific">Cellulomonas algicola</name>
    <dbReference type="NCBI Taxonomy" id="2071633"/>
    <lineage>
        <taxon>Bacteria</taxon>
        <taxon>Bacillati</taxon>
        <taxon>Actinomycetota</taxon>
        <taxon>Actinomycetes</taxon>
        <taxon>Micrococcales</taxon>
        <taxon>Cellulomonadaceae</taxon>
        <taxon>Cellulomonas</taxon>
    </lineage>
</organism>
<feature type="region of interest" description="Disordered" evidence="1">
    <location>
        <begin position="106"/>
        <end position="164"/>
    </location>
</feature>
<dbReference type="Proteomes" id="UP000288246">
    <property type="component" value="Unassembled WGS sequence"/>
</dbReference>
<dbReference type="EMBL" id="BHYL01000075">
    <property type="protein sequence ID" value="GCD19552.1"/>
    <property type="molecule type" value="Genomic_DNA"/>
</dbReference>
<dbReference type="RefSeq" id="WP_124342086.1">
    <property type="nucleotide sequence ID" value="NZ_BHYL01000075.1"/>
</dbReference>
<reference evidence="2 3" key="1">
    <citation type="submission" date="2018-11" db="EMBL/GenBank/DDBJ databases">
        <title>Draft genome sequence of Cellulomonas takizawaensis strain TKZ-21.</title>
        <authorList>
            <person name="Yamamura H."/>
            <person name="Hayashi T."/>
            <person name="Hamada M."/>
            <person name="Serisawa Y."/>
            <person name="Matsuyama K."/>
            <person name="Nakagawa Y."/>
            <person name="Otoguro M."/>
            <person name="Yanagida F."/>
            <person name="Hayakawa M."/>
        </authorList>
    </citation>
    <scope>NUCLEOTIDE SEQUENCE [LARGE SCALE GENOMIC DNA]</scope>
    <source>
        <strain evidence="2 3">TKZ-21</strain>
    </source>
</reference>
<sequence length="164" mass="17775">MNELLSVLNSEERDLVRETEPARMDHLDEDELLTLHQRVRRARKKYQKNYRRQAAAGVQDHGGRGAARPKNTRAAQKAEIFEDVLAQVSDRLAVLARAAAEELKQERLAAAQAGRSTGPASEGPMGTGSGPGVARDHQQTTGGAKRDASSQAAGARRQAARDGR</sequence>
<dbReference type="OrthoDB" id="3829170at2"/>
<evidence type="ECO:0000313" key="3">
    <source>
        <dbReference type="Proteomes" id="UP000288246"/>
    </source>
</evidence>
<feature type="compositionally biased region" description="Basic and acidic residues" evidence="1">
    <location>
        <begin position="134"/>
        <end position="148"/>
    </location>
</feature>
<comment type="caution">
    <text evidence="2">The sequence shown here is derived from an EMBL/GenBank/DDBJ whole genome shotgun (WGS) entry which is preliminary data.</text>
</comment>
<name>A0A401UY45_9CELL</name>
<protein>
    <submittedName>
        <fullName evidence="2">Uncharacterized protein</fullName>
    </submittedName>
</protein>
<keyword evidence="3" id="KW-1185">Reference proteome</keyword>
<gene>
    <name evidence="2" type="ORF">CTKZ_11140</name>
</gene>
<feature type="region of interest" description="Disordered" evidence="1">
    <location>
        <begin position="43"/>
        <end position="74"/>
    </location>
</feature>
<dbReference type="AlphaFoldDB" id="A0A401UY45"/>
<accession>A0A401UY45</accession>
<evidence type="ECO:0000313" key="2">
    <source>
        <dbReference type="EMBL" id="GCD19552.1"/>
    </source>
</evidence>
<proteinExistence type="predicted"/>